<name>A0ABX2I4J7_BLAHA</name>
<dbReference type="Proteomes" id="UP000822142">
    <property type="component" value="Unassembled WGS sequence"/>
</dbReference>
<sequence>MKKMMKTVLLLLTAGILLNLSGCKEEEKQESKTEYHMYYLSLTETALEETDYVPSQRTSEAMVNEIVGMLGKEPENEEYLSLLPKGVTIETCTYEGQTVTLTFNEEYKKMKNTREILARAGIVKALTQIPGVSYVEFYQGQEAMTDADGQNIGKMDASTFVENEGENINSYVQNDLNLYFASKDGENLVKERVSVYYSSNVPIEREVVERLLKGPNSSELQPTLSPNTKILGVSIAEGICYVNLDKSFLSDTMNVQEKLPIYSIVNSLTDACNLRGVQISVEGETKVTFRESMKLDEIYHADYSLIDSEEAEENHE</sequence>
<accession>A0ABX2I4J7</accession>
<gene>
    <name evidence="2" type="ORF">G5A70_03200</name>
</gene>
<keyword evidence="3" id="KW-1185">Reference proteome</keyword>
<organism evidence="2 3">
    <name type="scientific">Blautia hansenii</name>
    <name type="common">Ruminococcus hansenii</name>
    <dbReference type="NCBI Taxonomy" id="1322"/>
    <lineage>
        <taxon>Bacteria</taxon>
        <taxon>Bacillati</taxon>
        <taxon>Bacillota</taxon>
        <taxon>Clostridia</taxon>
        <taxon>Lachnospirales</taxon>
        <taxon>Lachnospiraceae</taxon>
        <taxon>Blautia</taxon>
    </lineage>
</organism>
<dbReference type="InterPro" id="IPR019606">
    <property type="entry name" value="GerMN"/>
</dbReference>
<evidence type="ECO:0000259" key="1">
    <source>
        <dbReference type="SMART" id="SM00909"/>
    </source>
</evidence>
<proteinExistence type="predicted"/>
<evidence type="ECO:0000313" key="2">
    <source>
        <dbReference type="EMBL" id="NSJ85214.1"/>
    </source>
</evidence>
<dbReference type="EMBL" id="JAAITA010000002">
    <property type="protein sequence ID" value="NSJ85214.1"/>
    <property type="molecule type" value="Genomic_DNA"/>
</dbReference>
<evidence type="ECO:0000313" key="3">
    <source>
        <dbReference type="Proteomes" id="UP000822142"/>
    </source>
</evidence>
<feature type="domain" description="GerMN" evidence="1">
    <location>
        <begin position="63"/>
        <end position="148"/>
    </location>
</feature>
<dbReference type="Pfam" id="PF10646">
    <property type="entry name" value="Germane"/>
    <property type="match status" value="2"/>
</dbReference>
<comment type="caution">
    <text evidence="2">The sequence shown here is derived from an EMBL/GenBank/DDBJ whole genome shotgun (WGS) entry which is preliminary data.</text>
</comment>
<reference evidence="2 3" key="1">
    <citation type="journal article" date="2020" name="Cell Host Microbe">
        <title>Functional and Genomic Variation between Human-Derived Isolates of Lachnospiraceae Reveals Inter- and Intra-Species Diversity.</title>
        <authorList>
            <person name="Sorbara M.T."/>
            <person name="Littmann E.R."/>
            <person name="Fontana E."/>
            <person name="Moody T.U."/>
            <person name="Kohout C.E."/>
            <person name="Gjonbalaj M."/>
            <person name="Eaton V."/>
            <person name="Seok R."/>
            <person name="Leiner I.M."/>
            <person name="Pamer E.G."/>
        </authorList>
    </citation>
    <scope>NUCLEOTIDE SEQUENCE [LARGE SCALE GENOMIC DNA]</scope>
    <source>
        <strain evidence="2 3">MSK.15.26</strain>
    </source>
</reference>
<dbReference type="SMART" id="SM00909">
    <property type="entry name" value="Germane"/>
    <property type="match status" value="2"/>
</dbReference>
<protein>
    <submittedName>
        <fullName evidence="2">GerMN domain-containing protein</fullName>
    </submittedName>
</protein>
<feature type="domain" description="GerMN" evidence="1">
    <location>
        <begin position="204"/>
        <end position="290"/>
    </location>
</feature>